<evidence type="ECO:0000256" key="1">
    <source>
        <dbReference type="SAM" id="MobiDB-lite"/>
    </source>
</evidence>
<protein>
    <submittedName>
        <fullName evidence="2">Uncharacterized protein</fullName>
    </submittedName>
</protein>
<dbReference type="PANTHER" id="PTHR38357:SF1">
    <property type="entry name" value="EXPRESSED PROTEIN"/>
    <property type="match status" value="1"/>
</dbReference>
<evidence type="ECO:0000313" key="2">
    <source>
        <dbReference type="EMBL" id="KAL2522224.1"/>
    </source>
</evidence>
<keyword evidence="3" id="KW-1185">Reference proteome</keyword>
<accession>A0ABD1UB25</accession>
<comment type="caution">
    <text evidence="2">The sequence shown here is derived from an EMBL/GenBank/DDBJ whole genome shotgun (WGS) entry which is preliminary data.</text>
</comment>
<gene>
    <name evidence="2" type="ORF">Fot_26147</name>
</gene>
<dbReference type="PANTHER" id="PTHR38357">
    <property type="entry name" value="EXPRESSED PROTEIN"/>
    <property type="match status" value="1"/>
</dbReference>
<organism evidence="2 3">
    <name type="scientific">Forsythia ovata</name>
    <dbReference type="NCBI Taxonomy" id="205694"/>
    <lineage>
        <taxon>Eukaryota</taxon>
        <taxon>Viridiplantae</taxon>
        <taxon>Streptophyta</taxon>
        <taxon>Embryophyta</taxon>
        <taxon>Tracheophyta</taxon>
        <taxon>Spermatophyta</taxon>
        <taxon>Magnoliopsida</taxon>
        <taxon>eudicotyledons</taxon>
        <taxon>Gunneridae</taxon>
        <taxon>Pentapetalae</taxon>
        <taxon>asterids</taxon>
        <taxon>lamiids</taxon>
        <taxon>Lamiales</taxon>
        <taxon>Oleaceae</taxon>
        <taxon>Forsythieae</taxon>
        <taxon>Forsythia</taxon>
    </lineage>
</organism>
<reference evidence="3" key="1">
    <citation type="submission" date="2024-07" db="EMBL/GenBank/DDBJ databases">
        <title>Two chromosome-level genome assemblies of Korean endemic species Abeliophyllum distichum and Forsythia ovata (Oleaceae).</title>
        <authorList>
            <person name="Jang H."/>
        </authorList>
    </citation>
    <scope>NUCLEOTIDE SEQUENCE [LARGE SCALE GENOMIC DNA]</scope>
</reference>
<dbReference type="Proteomes" id="UP001604277">
    <property type="component" value="Unassembled WGS sequence"/>
</dbReference>
<feature type="region of interest" description="Disordered" evidence="1">
    <location>
        <begin position="85"/>
        <end position="104"/>
    </location>
</feature>
<sequence>MLLANGNQNAVFELLEISERFGWDNEDNAGWGKIDFGLLGSSRGGKIPRMGEQIRNVEKKMQKMKTNEETFDNGDGERKIREMKERLRSKSSKIPSFQPPPTATKRMRKFGIWNHKNELKFVANQQEEK</sequence>
<proteinExistence type="predicted"/>
<dbReference type="AlphaFoldDB" id="A0ABD1UB25"/>
<dbReference type="EMBL" id="JBFOLJ010000007">
    <property type="protein sequence ID" value="KAL2522224.1"/>
    <property type="molecule type" value="Genomic_DNA"/>
</dbReference>
<name>A0ABD1UB25_9LAMI</name>
<evidence type="ECO:0000313" key="3">
    <source>
        <dbReference type="Proteomes" id="UP001604277"/>
    </source>
</evidence>